<dbReference type="AlphaFoldDB" id="A0A0B5DWM4"/>
<proteinExistence type="predicted"/>
<sequence>MTPERQRMIRDALDAQPEGTFHLSEAVGARWNDLSIGEKVRLGNAVLRGVRAGAFPGIEDTGRKTRGGRLYRKQASGRTT</sequence>
<dbReference type="STRING" id="1208324.P73_0820"/>
<gene>
    <name evidence="2" type="ORF">P73_0820</name>
</gene>
<dbReference type="RefSeq" id="WP_043868592.1">
    <property type="nucleotide sequence ID" value="NZ_CP004393.1"/>
</dbReference>
<reference evidence="2 3" key="1">
    <citation type="journal article" date="2014" name="Int. J. Syst. Evol. Microbiol.">
        <title>Celeribacter indicus sp. nov., a polycyclic aromatic hydrocarbon-degrading bacterium from deep-sea sediment and reclassification of Huaishuia halophila as Celeribacter halophilus comb. nov.</title>
        <authorList>
            <person name="Lai Q."/>
            <person name="Cao J."/>
            <person name="Yuan J."/>
            <person name="Li F."/>
            <person name="Shao Z."/>
        </authorList>
    </citation>
    <scope>NUCLEOTIDE SEQUENCE [LARGE SCALE GENOMIC DNA]</scope>
    <source>
        <strain evidence="2">P73</strain>
    </source>
</reference>
<keyword evidence="3" id="KW-1185">Reference proteome</keyword>
<evidence type="ECO:0000256" key="1">
    <source>
        <dbReference type="SAM" id="MobiDB-lite"/>
    </source>
</evidence>
<protein>
    <submittedName>
        <fullName evidence="2">Uncharacterized protein</fullName>
    </submittedName>
</protein>
<dbReference type="OrthoDB" id="7631703at2"/>
<organism evidence="2 3">
    <name type="scientific">Celeribacter indicus</name>
    <dbReference type="NCBI Taxonomy" id="1208324"/>
    <lineage>
        <taxon>Bacteria</taxon>
        <taxon>Pseudomonadati</taxon>
        <taxon>Pseudomonadota</taxon>
        <taxon>Alphaproteobacteria</taxon>
        <taxon>Rhodobacterales</taxon>
        <taxon>Roseobacteraceae</taxon>
        <taxon>Celeribacter</taxon>
    </lineage>
</organism>
<accession>A0A0B5DWM4</accession>
<name>A0A0B5DWM4_9RHOB</name>
<dbReference type="HOGENOM" id="CLU_2717619_0_0_5"/>
<evidence type="ECO:0000313" key="2">
    <source>
        <dbReference type="EMBL" id="AJE45535.1"/>
    </source>
</evidence>
<dbReference type="EMBL" id="CP004393">
    <property type="protein sequence ID" value="AJE45535.1"/>
    <property type="molecule type" value="Genomic_DNA"/>
</dbReference>
<evidence type="ECO:0000313" key="3">
    <source>
        <dbReference type="Proteomes" id="UP000031521"/>
    </source>
</evidence>
<dbReference type="InterPro" id="IPR010813">
    <property type="entry name" value="DUF1413"/>
</dbReference>
<dbReference type="KEGG" id="cid:P73_0820"/>
<dbReference type="Proteomes" id="UP000031521">
    <property type="component" value="Chromosome"/>
</dbReference>
<dbReference type="Pfam" id="PF07205">
    <property type="entry name" value="DUF1413"/>
    <property type="match status" value="1"/>
</dbReference>
<feature type="region of interest" description="Disordered" evidence="1">
    <location>
        <begin position="58"/>
        <end position="80"/>
    </location>
</feature>